<dbReference type="Gene3D" id="3.50.50.60">
    <property type="entry name" value="FAD/NAD(P)-binding domain"/>
    <property type="match status" value="1"/>
</dbReference>
<dbReference type="RefSeq" id="WP_378047122.1">
    <property type="nucleotide sequence ID" value="NZ_JBHSXE010000001.1"/>
</dbReference>
<dbReference type="InterPro" id="IPR043683">
    <property type="entry name" value="TetX_monooxygenase"/>
</dbReference>
<feature type="domain" description="FAD-binding" evidence="6">
    <location>
        <begin position="6"/>
        <end position="349"/>
    </location>
</feature>
<dbReference type="PRINTS" id="PR00420">
    <property type="entry name" value="RNGMNOXGNASE"/>
</dbReference>
<proteinExistence type="inferred from homology"/>
<dbReference type="EC" id="1.14.13.-" evidence="5"/>
<evidence type="ECO:0000313" key="8">
    <source>
        <dbReference type="Proteomes" id="UP001596380"/>
    </source>
</evidence>
<comment type="function">
    <text evidence="5">An FAD-requiring monooxygenase active on some tetracycline antibiotic derivatives, which leads to their inactivation. Hydroxylates carbon 11a of tetracycline and some analogs.</text>
</comment>
<dbReference type="PANTHER" id="PTHR46972">
    <property type="entry name" value="MONOOXYGENASE ASQM-RELATED"/>
    <property type="match status" value="1"/>
</dbReference>
<feature type="binding site" evidence="5">
    <location>
        <position position="42"/>
    </location>
    <ligand>
        <name>NADPH</name>
        <dbReference type="ChEBI" id="CHEBI:57783"/>
    </ligand>
</feature>
<dbReference type="PANTHER" id="PTHR46972:SF1">
    <property type="entry name" value="FAD DEPENDENT OXIDOREDUCTASE DOMAIN-CONTAINING PROTEIN"/>
    <property type="match status" value="1"/>
</dbReference>
<evidence type="ECO:0000256" key="2">
    <source>
        <dbReference type="ARBA" id="ARBA00022827"/>
    </source>
</evidence>
<accession>A0ABW2D2A0</accession>
<keyword evidence="5" id="KW-0521">NADP</keyword>
<comment type="subcellular location">
    <subcellularLocation>
        <location evidence="5">Cytoplasm</location>
    </subcellularLocation>
</comment>
<organism evidence="7 8">
    <name type="scientific">Actinomadura yumaensis</name>
    <dbReference type="NCBI Taxonomy" id="111807"/>
    <lineage>
        <taxon>Bacteria</taxon>
        <taxon>Bacillati</taxon>
        <taxon>Actinomycetota</taxon>
        <taxon>Actinomycetes</taxon>
        <taxon>Streptosporangiales</taxon>
        <taxon>Thermomonosporaceae</taxon>
        <taxon>Actinomadura</taxon>
    </lineage>
</organism>
<evidence type="ECO:0000256" key="1">
    <source>
        <dbReference type="ARBA" id="ARBA00022630"/>
    </source>
</evidence>
<comment type="caution">
    <text evidence="5">Lacks conserved residue(s) required for the propagation of feature annotation.</text>
</comment>
<evidence type="ECO:0000256" key="5">
    <source>
        <dbReference type="HAMAP-Rule" id="MF_00845"/>
    </source>
</evidence>
<comment type="domain">
    <text evidence="5">Consists of an N-terminal FAD-binding domain with a Rossman fold and a C-terminal substrate-binding domain.</text>
</comment>
<keyword evidence="3 5" id="KW-0560">Oxidoreductase</keyword>
<dbReference type="InterPro" id="IPR002938">
    <property type="entry name" value="FAD-bd"/>
</dbReference>
<keyword evidence="5" id="KW-0547">Nucleotide-binding</keyword>
<keyword evidence="4 5" id="KW-0503">Monooxygenase</keyword>
<keyword evidence="5" id="KW-0963">Cytoplasm</keyword>
<name>A0ABW2D2A0_9ACTN</name>
<keyword evidence="2 5" id="KW-0274">FAD</keyword>
<dbReference type="Proteomes" id="UP001596380">
    <property type="component" value="Unassembled WGS sequence"/>
</dbReference>
<sequence length="384" mass="40252">MPAHQPVTVVGAGLGGLTLAAVLHRNGIEAVLCDADPSPDARPRGGMLDLREESGQTALRVAGLSEELRRIVRPGGEAMRVLDQHAGVRMEDGGDGDRPEVDPDDLRDLLLASLPPGAVRWGAEVTAAVPLDAGRYGVTLAGGESFTTDLLIGADGAWSKVRPLVSNAAPVYSGISFAETRLHDADARHPECAELVGNGVMFALAEEKGLIAQRDGRGRLHVYVALKTPAEWAASGAVDFTDTAAAKAALLEHFDGWDERLRALVAGADGPITPRPVHALPVGHRWPRLPGVTLVGDAAHLMSPLAGEGANLAMLDGAELASALAAHPGDPETALAVYEEALFPRSEAAAAESATSLVMCFRPDAPQGLLDLMAQYRAEYRAER</sequence>
<evidence type="ECO:0000259" key="6">
    <source>
        <dbReference type="Pfam" id="PF01494"/>
    </source>
</evidence>
<comment type="catalytic activity">
    <reaction evidence="5">
        <text>a tetracycline + NADPH + O2 + H(+) = an 11a-hydroxytetracycline + NADP(+) + H2O</text>
        <dbReference type="Rhea" id="RHEA:61444"/>
        <dbReference type="ChEBI" id="CHEBI:15377"/>
        <dbReference type="ChEBI" id="CHEBI:15378"/>
        <dbReference type="ChEBI" id="CHEBI:15379"/>
        <dbReference type="ChEBI" id="CHEBI:57783"/>
        <dbReference type="ChEBI" id="CHEBI:58349"/>
        <dbReference type="ChEBI" id="CHEBI:144644"/>
        <dbReference type="ChEBI" id="CHEBI:144645"/>
    </reaction>
</comment>
<evidence type="ECO:0000256" key="3">
    <source>
        <dbReference type="ARBA" id="ARBA00023002"/>
    </source>
</evidence>
<keyword evidence="1 5" id="KW-0285">Flavoprotein</keyword>
<dbReference type="InterPro" id="IPR036188">
    <property type="entry name" value="FAD/NAD-bd_sf"/>
</dbReference>
<feature type="binding site" evidence="5">
    <location>
        <position position="297"/>
    </location>
    <ligand>
        <name>FAD</name>
        <dbReference type="ChEBI" id="CHEBI:57692"/>
    </ligand>
</feature>
<dbReference type="EMBL" id="JBHSXS010000066">
    <property type="protein sequence ID" value="MFC6887034.1"/>
    <property type="molecule type" value="Genomic_DNA"/>
</dbReference>
<comment type="similarity">
    <text evidence="5">Belongs to the aromatic-ring hydroxylase family. TetX subfamily.</text>
</comment>
<keyword evidence="8" id="KW-1185">Reference proteome</keyword>
<evidence type="ECO:0000313" key="7">
    <source>
        <dbReference type="EMBL" id="MFC6887034.1"/>
    </source>
</evidence>
<comment type="cofactor">
    <cofactor evidence="5">
        <name>FAD</name>
        <dbReference type="ChEBI" id="CHEBI:57692"/>
    </cofactor>
</comment>
<comment type="caution">
    <text evidence="7">The sequence shown here is derived from an EMBL/GenBank/DDBJ whole genome shotgun (WGS) entry which is preliminary data.</text>
</comment>
<evidence type="ECO:0000256" key="4">
    <source>
        <dbReference type="ARBA" id="ARBA00023033"/>
    </source>
</evidence>
<gene>
    <name evidence="7" type="ORF">ACFQKB_45225</name>
</gene>
<protein>
    <recommendedName>
        <fullName evidence="5">Flavin-dependent monooxygenase</fullName>
    </recommendedName>
    <alternativeName>
        <fullName evidence="5">TetX monooxygenase</fullName>
        <shortName evidence="5">TetX</shortName>
        <ecNumber evidence="5">1.14.13.-</ecNumber>
    </alternativeName>
</protein>
<comment type="subunit">
    <text evidence="5">Monomer.</text>
</comment>
<dbReference type="SUPFAM" id="SSF51905">
    <property type="entry name" value="FAD/NAD(P)-binding domain"/>
    <property type="match status" value="1"/>
</dbReference>
<reference evidence="8" key="1">
    <citation type="journal article" date="2019" name="Int. J. Syst. Evol. Microbiol.">
        <title>The Global Catalogue of Microorganisms (GCM) 10K type strain sequencing project: providing services to taxonomists for standard genome sequencing and annotation.</title>
        <authorList>
            <consortium name="The Broad Institute Genomics Platform"/>
            <consortium name="The Broad Institute Genome Sequencing Center for Infectious Disease"/>
            <person name="Wu L."/>
            <person name="Ma J."/>
        </authorList>
    </citation>
    <scope>NUCLEOTIDE SEQUENCE [LARGE SCALE GENOMIC DNA]</scope>
    <source>
        <strain evidence="8">JCM 3369</strain>
    </source>
</reference>
<feature type="binding site" evidence="5">
    <location>
        <position position="49"/>
    </location>
    <ligand>
        <name>FAD</name>
        <dbReference type="ChEBI" id="CHEBI:57692"/>
    </ligand>
</feature>
<dbReference type="HAMAP" id="MF_00845">
    <property type="entry name" value="TetX_monooxygenase"/>
    <property type="match status" value="1"/>
</dbReference>
<dbReference type="Pfam" id="PF01494">
    <property type="entry name" value="FAD_binding_3"/>
    <property type="match status" value="1"/>
</dbReference>